<evidence type="ECO:0000313" key="3">
    <source>
        <dbReference type="Proteomes" id="UP001174934"/>
    </source>
</evidence>
<reference evidence="2" key="1">
    <citation type="submission" date="2023-06" db="EMBL/GenBank/DDBJ databases">
        <title>Genome-scale phylogeny and comparative genomics of the fungal order Sordariales.</title>
        <authorList>
            <consortium name="Lawrence Berkeley National Laboratory"/>
            <person name="Hensen N."/>
            <person name="Bonometti L."/>
            <person name="Westerberg I."/>
            <person name="Brannstrom I.O."/>
            <person name="Guillou S."/>
            <person name="Cros-Aarteil S."/>
            <person name="Calhoun S."/>
            <person name="Haridas S."/>
            <person name="Kuo A."/>
            <person name="Mondo S."/>
            <person name="Pangilinan J."/>
            <person name="Riley R."/>
            <person name="LaButti K."/>
            <person name="Andreopoulos B."/>
            <person name="Lipzen A."/>
            <person name="Chen C."/>
            <person name="Yanf M."/>
            <person name="Daum C."/>
            <person name="Ng V."/>
            <person name="Clum A."/>
            <person name="Steindorff A."/>
            <person name="Ohm R."/>
            <person name="Martin F."/>
            <person name="Silar P."/>
            <person name="Natvig D."/>
            <person name="Lalanne C."/>
            <person name="Gautier V."/>
            <person name="Ament-velasquez S.L."/>
            <person name="Kruys A."/>
            <person name="Hutchinson M.I."/>
            <person name="Powell A.J."/>
            <person name="Barry K."/>
            <person name="Miller A.N."/>
            <person name="Grigoriev I.V."/>
            <person name="Debuchy R."/>
            <person name="Gladieux P."/>
            <person name="Thoren M.H."/>
            <person name="Johannesson H."/>
        </authorList>
    </citation>
    <scope>NUCLEOTIDE SEQUENCE</scope>
    <source>
        <strain evidence="2">SMH3391-2</strain>
    </source>
</reference>
<keyword evidence="1" id="KW-0472">Membrane</keyword>
<organism evidence="2 3">
    <name type="scientific">Bombardia bombarda</name>
    <dbReference type="NCBI Taxonomy" id="252184"/>
    <lineage>
        <taxon>Eukaryota</taxon>
        <taxon>Fungi</taxon>
        <taxon>Dikarya</taxon>
        <taxon>Ascomycota</taxon>
        <taxon>Pezizomycotina</taxon>
        <taxon>Sordariomycetes</taxon>
        <taxon>Sordariomycetidae</taxon>
        <taxon>Sordariales</taxon>
        <taxon>Lasiosphaeriaceae</taxon>
        <taxon>Bombardia</taxon>
    </lineage>
</organism>
<dbReference type="AlphaFoldDB" id="A0AA39TKL3"/>
<feature type="transmembrane region" description="Helical" evidence="1">
    <location>
        <begin position="76"/>
        <end position="101"/>
    </location>
</feature>
<gene>
    <name evidence="2" type="ORF">B0T17DRAFT_629245</name>
</gene>
<keyword evidence="1" id="KW-0812">Transmembrane</keyword>
<feature type="transmembrane region" description="Helical" evidence="1">
    <location>
        <begin position="29"/>
        <end position="51"/>
    </location>
</feature>
<proteinExistence type="predicted"/>
<keyword evidence="3" id="KW-1185">Reference proteome</keyword>
<dbReference type="Proteomes" id="UP001174934">
    <property type="component" value="Unassembled WGS sequence"/>
</dbReference>
<sequence length="150" mass="16140">MSMSAVYTPPPNGTRQPVRSALQYRRGSIWLSLFYLPLLVIPWIITCVLMFRPVGLPSYINQVGGYYVQDVAGMGWWFNAIDTISKIAGVIAVPIASALLASHRCLLSASKGKPEVDFGKVAGTGRPGMGRCPSFMESNGKGPLVSPPPT</sequence>
<evidence type="ECO:0000256" key="1">
    <source>
        <dbReference type="SAM" id="Phobius"/>
    </source>
</evidence>
<protein>
    <submittedName>
        <fullName evidence="2">Uncharacterized protein</fullName>
    </submittedName>
</protein>
<name>A0AA39TKL3_9PEZI</name>
<comment type="caution">
    <text evidence="2">The sequence shown here is derived from an EMBL/GenBank/DDBJ whole genome shotgun (WGS) entry which is preliminary data.</text>
</comment>
<dbReference type="EMBL" id="JAULSR010000010">
    <property type="protein sequence ID" value="KAK0610699.1"/>
    <property type="molecule type" value="Genomic_DNA"/>
</dbReference>
<evidence type="ECO:0000313" key="2">
    <source>
        <dbReference type="EMBL" id="KAK0610699.1"/>
    </source>
</evidence>
<accession>A0AA39TKL3</accession>
<keyword evidence="1" id="KW-1133">Transmembrane helix</keyword>